<feature type="transmembrane region" description="Helical" evidence="2">
    <location>
        <begin position="100"/>
        <end position="119"/>
    </location>
</feature>
<proteinExistence type="predicted"/>
<feature type="region of interest" description="Disordered" evidence="1">
    <location>
        <begin position="153"/>
        <end position="236"/>
    </location>
</feature>
<evidence type="ECO:0000256" key="2">
    <source>
        <dbReference type="SAM" id="Phobius"/>
    </source>
</evidence>
<dbReference type="Proteomes" id="UP000663193">
    <property type="component" value="Chromosome 9"/>
</dbReference>
<reference evidence="4" key="1">
    <citation type="journal article" date="2021" name="BMC Genomics">
        <title>Chromosome-level genome assembly and manually-curated proteome of model necrotroph Parastagonospora nodorum Sn15 reveals a genome-wide trove of candidate effector homologs, and redundancy of virulence-related functions within an accessory chromosome.</title>
        <authorList>
            <person name="Bertazzoni S."/>
            <person name="Jones D.A.B."/>
            <person name="Phan H.T."/>
            <person name="Tan K.-C."/>
            <person name="Hane J.K."/>
        </authorList>
    </citation>
    <scope>NUCLEOTIDE SEQUENCE [LARGE SCALE GENOMIC DNA]</scope>
    <source>
        <strain evidence="4">SN15 / ATCC MYA-4574 / FGSC 10173)</strain>
    </source>
</reference>
<evidence type="ECO:0000256" key="1">
    <source>
        <dbReference type="SAM" id="MobiDB-lite"/>
    </source>
</evidence>
<keyword evidence="2" id="KW-0472">Membrane</keyword>
<accession>A0A7U2I4V9</accession>
<keyword evidence="2" id="KW-0812">Transmembrane</keyword>
<name>A0A7U2I4V9_PHANO</name>
<feature type="region of interest" description="Disordered" evidence="1">
    <location>
        <begin position="50"/>
        <end position="86"/>
    </location>
</feature>
<feature type="compositionally biased region" description="Low complexity" evidence="1">
    <location>
        <begin position="55"/>
        <end position="74"/>
    </location>
</feature>
<evidence type="ECO:0008006" key="5">
    <source>
        <dbReference type="Google" id="ProtNLM"/>
    </source>
</evidence>
<dbReference type="EMBL" id="CP069031">
    <property type="protein sequence ID" value="QRC99477.1"/>
    <property type="molecule type" value="Genomic_DNA"/>
</dbReference>
<evidence type="ECO:0000313" key="4">
    <source>
        <dbReference type="Proteomes" id="UP000663193"/>
    </source>
</evidence>
<sequence length="236" mass="26013">MRLAGRQHGFKSFNSPIWSFATCLYLTPFLPFSRAQDVAISTSSPGIAVPSTTVSPDASPPTTLTTTSPPTSTDPAPPELFPTHPSSHVQPVRDASVFNYYFLFLFIFAVIIAILLLWFHRRRQQRKQQLRQNGQHALARDLEGWAGTRRFMHERQGIRPSAATREEGLNEAGEAPPPYDGKGTETVSVGAASETGEVGVPLRALVRDERAQEPPGYDATDHEDTSYNVGRRPVVT</sequence>
<dbReference type="OrthoDB" id="4775599at2759"/>
<keyword evidence="2" id="KW-1133">Transmembrane helix</keyword>
<dbReference type="VEuPathDB" id="FungiDB:JI435_143840"/>
<protein>
    <recommendedName>
        <fullName evidence="5">Transmembrane protein</fullName>
    </recommendedName>
</protein>
<dbReference type="AlphaFoldDB" id="A0A7U2I4V9"/>
<gene>
    <name evidence="3" type="ORF">JI435_143840</name>
</gene>
<dbReference type="RefSeq" id="XP_001804572.1">
    <property type="nucleotide sequence ID" value="XM_001804520.1"/>
</dbReference>
<keyword evidence="4" id="KW-1185">Reference proteome</keyword>
<organism evidence="3 4">
    <name type="scientific">Phaeosphaeria nodorum (strain SN15 / ATCC MYA-4574 / FGSC 10173)</name>
    <name type="common">Glume blotch fungus</name>
    <name type="synonym">Parastagonospora nodorum</name>
    <dbReference type="NCBI Taxonomy" id="321614"/>
    <lineage>
        <taxon>Eukaryota</taxon>
        <taxon>Fungi</taxon>
        <taxon>Dikarya</taxon>
        <taxon>Ascomycota</taxon>
        <taxon>Pezizomycotina</taxon>
        <taxon>Dothideomycetes</taxon>
        <taxon>Pleosporomycetidae</taxon>
        <taxon>Pleosporales</taxon>
        <taxon>Pleosporineae</taxon>
        <taxon>Phaeosphaeriaceae</taxon>
        <taxon>Parastagonospora</taxon>
    </lineage>
</organism>
<evidence type="ECO:0000313" key="3">
    <source>
        <dbReference type="EMBL" id="QRC99477.1"/>
    </source>
</evidence>
<dbReference type="KEGG" id="pno:SNOG_14384"/>